<feature type="transmembrane region" description="Helical" evidence="8">
    <location>
        <begin position="107"/>
        <end position="136"/>
    </location>
</feature>
<gene>
    <name evidence="9" type="ORF">KPC_0351</name>
</gene>
<dbReference type="EMBL" id="OOGT01000009">
    <property type="protein sequence ID" value="SPL69173.1"/>
    <property type="molecule type" value="Genomic_DNA"/>
</dbReference>
<proteinExistence type="inferred from homology"/>
<keyword evidence="5 8" id="KW-0812">Transmembrane</keyword>
<evidence type="ECO:0000313" key="10">
    <source>
        <dbReference type="Proteomes" id="UP000245974"/>
    </source>
</evidence>
<protein>
    <submittedName>
        <fullName evidence="9">L-lactate permease</fullName>
    </submittedName>
</protein>
<feature type="transmembrane region" description="Helical" evidence="8">
    <location>
        <begin position="309"/>
        <end position="330"/>
    </location>
</feature>
<dbReference type="AlphaFoldDB" id="A0A2U3MUZ1"/>
<keyword evidence="7 8" id="KW-0472">Membrane</keyword>
<feature type="transmembrane region" description="Helical" evidence="8">
    <location>
        <begin position="29"/>
        <end position="47"/>
    </location>
</feature>
<dbReference type="RefSeq" id="WP_121972722.1">
    <property type="nucleotide sequence ID" value="NZ_OOGT01000009.1"/>
</dbReference>
<keyword evidence="10" id="KW-1185">Reference proteome</keyword>
<comment type="subcellular location">
    <subcellularLocation>
        <location evidence="1">Cell membrane</location>
        <topology evidence="1">Multi-pass membrane protein</topology>
    </subcellularLocation>
</comment>
<evidence type="ECO:0000313" key="9">
    <source>
        <dbReference type="EMBL" id="SPL69173.1"/>
    </source>
</evidence>
<organism evidence="9 10">
    <name type="scientific">Acinetobacter stercoris</name>
    <dbReference type="NCBI Taxonomy" id="2126983"/>
    <lineage>
        <taxon>Bacteria</taxon>
        <taxon>Pseudomonadati</taxon>
        <taxon>Pseudomonadota</taxon>
        <taxon>Gammaproteobacteria</taxon>
        <taxon>Moraxellales</taxon>
        <taxon>Moraxellaceae</taxon>
        <taxon>Acinetobacter</taxon>
    </lineage>
</organism>
<evidence type="ECO:0000256" key="5">
    <source>
        <dbReference type="ARBA" id="ARBA00022692"/>
    </source>
</evidence>
<keyword evidence="6 8" id="KW-1133">Transmembrane helix</keyword>
<reference evidence="10" key="1">
    <citation type="submission" date="2018-03" db="EMBL/GenBank/DDBJ databases">
        <authorList>
            <person name="Blom J."/>
        </authorList>
    </citation>
    <scope>NUCLEOTIDE SEQUENCE [LARGE SCALE GENOMIC DNA]</scope>
    <source>
        <strain evidence="10">KPC-SM-21</strain>
    </source>
</reference>
<feature type="transmembrane region" description="Helical" evidence="8">
    <location>
        <begin position="148"/>
        <end position="173"/>
    </location>
</feature>
<feature type="transmembrane region" description="Helical" evidence="8">
    <location>
        <begin position="467"/>
        <end position="487"/>
    </location>
</feature>
<evidence type="ECO:0000256" key="1">
    <source>
        <dbReference type="ARBA" id="ARBA00004651"/>
    </source>
</evidence>
<feature type="transmembrane region" description="Helical" evidence="8">
    <location>
        <begin position="422"/>
        <end position="447"/>
    </location>
</feature>
<evidence type="ECO:0000256" key="2">
    <source>
        <dbReference type="ARBA" id="ARBA00010100"/>
    </source>
</evidence>
<evidence type="ECO:0000256" key="6">
    <source>
        <dbReference type="ARBA" id="ARBA00022989"/>
    </source>
</evidence>
<dbReference type="GO" id="GO:0015295">
    <property type="term" value="F:solute:proton symporter activity"/>
    <property type="evidence" value="ECO:0007669"/>
    <property type="project" value="TreeGrafter"/>
</dbReference>
<accession>A0A2U3MUZ1</accession>
<feature type="transmembrane region" description="Helical" evidence="8">
    <location>
        <begin position="185"/>
        <end position="204"/>
    </location>
</feature>
<dbReference type="InParanoid" id="A0A2U3MUZ1"/>
<sequence length="488" mass="53872">MNLIIWLSPTILLALAVMSGRIHISYSALIGLLAAILVGFGFGNLNYDFTRIVESILRGGWIGIIILPYIMGGILFWNLALPNQSDLKNLNTANIPKHEEVLNHRRLLFTACFFVGPFAESATGFGVGILGTILLIKHLPISKSSLMIFGLLSQTLIPWGGMGSGTLVSSAYAKLPVTLLTMHTFPIITILMIVWLLLFWVTAYRTDIKVSYREHLYELIWMLSGLIFLYASTYLLGPETAMLAAYGIFIVLRFLLLSKLSREVVINRLDQYLPFILVVSCLIVSRIIPQLKFYLINVIKLSPYPDLPSLSPLFHAGILLLFSTFILSVVRKQASGFVSMIGESWNTGKVAIITIFIFSMMAEVLNNSGISSLIATDLFKIFGTYAVVITPVISAFLGLLMNSGNAPNGLFMASQVSIATQLHLNVYSIAAIQHVAASSVGIFSPVRLVIVSQLTQGYSDVRSVKRLLFPFLILFLMIVIIFLVVLIQ</sequence>
<evidence type="ECO:0000256" key="8">
    <source>
        <dbReference type="SAM" id="Phobius"/>
    </source>
</evidence>
<feature type="transmembrane region" description="Helical" evidence="8">
    <location>
        <begin position="381"/>
        <end position="401"/>
    </location>
</feature>
<dbReference type="GO" id="GO:0015129">
    <property type="term" value="F:lactate transmembrane transporter activity"/>
    <property type="evidence" value="ECO:0007669"/>
    <property type="project" value="InterPro"/>
</dbReference>
<feature type="transmembrane region" description="Helical" evidence="8">
    <location>
        <begin position="243"/>
        <end position="260"/>
    </location>
</feature>
<dbReference type="OrthoDB" id="9761056at2"/>
<evidence type="ECO:0000256" key="7">
    <source>
        <dbReference type="ARBA" id="ARBA00023136"/>
    </source>
</evidence>
<evidence type="ECO:0000256" key="4">
    <source>
        <dbReference type="ARBA" id="ARBA00022475"/>
    </source>
</evidence>
<name>A0A2U3MUZ1_9GAMM</name>
<feature type="transmembrane region" description="Helical" evidence="8">
    <location>
        <begin position="350"/>
        <end position="375"/>
    </location>
</feature>
<keyword evidence="3" id="KW-0813">Transport</keyword>
<dbReference type="PANTHER" id="PTHR30003">
    <property type="entry name" value="L-LACTATE PERMEASE"/>
    <property type="match status" value="1"/>
</dbReference>
<dbReference type="InterPro" id="IPR003804">
    <property type="entry name" value="Lactate_perm"/>
</dbReference>
<feature type="transmembrane region" description="Helical" evidence="8">
    <location>
        <begin position="272"/>
        <end position="289"/>
    </location>
</feature>
<dbReference type="GO" id="GO:0005886">
    <property type="term" value="C:plasma membrane"/>
    <property type="evidence" value="ECO:0007669"/>
    <property type="project" value="UniProtKB-SubCell"/>
</dbReference>
<feature type="transmembrane region" description="Helical" evidence="8">
    <location>
        <begin position="59"/>
        <end position="80"/>
    </location>
</feature>
<evidence type="ECO:0000256" key="3">
    <source>
        <dbReference type="ARBA" id="ARBA00022448"/>
    </source>
</evidence>
<keyword evidence="4" id="KW-1003">Cell membrane</keyword>
<dbReference type="PANTHER" id="PTHR30003:SF0">
    <property type="entry name" value="GLYCOLATE PERMEASE GLCA-RELATED"/>
    <property type="match status" value="1"/>
</dbReference>
<feature type="transmembrane region" description="Helical" evidence="8">
    <location>
        <begin position="216"/>
        <end position="237"/>
    </location>
</feature>
<comment type="similarity">
    <text evidence="2">Belongs to the lactate permease family.</text>
</comment>
<dbReference type="Proteomes" id="UP000245974">
    <property type="component" value="Unassembled WGS sequence"/>
</dbReference>